<comment type="caution">
    <text evidence="2">The sequence shown here is derived from an EMBL/GenBank/DDBJ whole genome shotgun (WGS) entry which is preliminary data.</text>
</comment>
<name>A0A7C9HK79_9GAMM</name>
<feature type="signal peptide" evidence="1">
    <location>
        <begin position="1"/>
        <end position="20"/>
    </location>
</feature>
<feature type="chain" id="PRO_5029017743" evidence="1">
    <location>
        <begin position="21"/>
        <end position="263"/>
    </location>
</feature>
<keyword evidence="1" id="KW-0732">Signal</keyword>
<protein>
    <submittedName>
        <fullName evidence="2">Transporter</fullName>
    </submittedName>
</protein>
<proteinExistence type="predicted"/>
<evidence type="ECO:0000313" key="3">
    <source>
        <dbReference type="Proteomes" id="UP000479692"/>
    </source>
</evidence>
<evidence type="ECO:0000256" key="1">
    <source>
        <dbReference type="SAM" id="SignalP"/>
    </source>
</evidence>
<evidence type="ECO:0000313" key="2">
    <source>
        <dbReference type="EMBL" id="MUV12675.1"/>
    </source>
</evidence>
<dbReference type="AlphaFoldDB" id="A0A7C9HK79"/>
<dbReference type="RefSeq" id="WP_156639443.1">
    <property type="nucleotide sequence ID" value="NZ_WOXT01000001.1"/>
</dbReference>
<accession>A0A7C9HK79</accession>
<dbReference type="EMBL" id="WOXT01000001">
    <property type="protein sequence ID" value="MUV12675.1"/>
    <property type="molecule type" value="Genomic_DNA"/>
</dbReference>
<organism evidence="2 3">
    <name type="scientific">Noviluteimonas gilva</name>
    <dbReference type="NCBI Taxonomy" id="2682097"/>
    <lineage>
        <taxon>Bacteria</taxon>
        <taxon>Pseudomonadati</taxon>
        <taxon>Pseudomonadota</taxon>
        <taxon>Gammaproteobacteria</taxon>
        <taxon>Lysobacterales</taxon>
        <taxon>Lysobacteraceae</taxon>
        <taxon>Noviluteimonas</taxon>
    </lineage>
</organism>
<gene>
    <name evidence="2" type="ORF">GN331_00450</name>
</gene>
<keyword evidence="3" id="KW-1185">Reference proteome</keyword>
<reference evidence="2 3" key="1">
    <citation type="submission" date="2019-12" db="EMBL/GenBank/DDBJ databases">
        <authorList>
            <person name="Xu J."/>
        </authorList>
    </citation>
    <scope>NUCLEOTIDE SEQUENCE [LARGE SCALE GENOMIC DNA]</scope>
    <source>
        <strain evidence="2 3">HX-5-24</strain>
    </source>
</reference>
<sequence length="263" mass="28008">MRVFRSALFLSTCIAAPAFAQDADAVARKLSNPIADLASVPFQFNFERGLGPLDDGTRTRLNIQPVVPFSIGEDWNLISRTIVPIIEQHDLVPGTSQRGIGNVTQSLFFSPKATTASGWTWGVGPAFLLPIASNDLLGSDRTGAGPTAVALRQTPSGWTYGGLANHLVSVGGGDGKAFSATFVQPFLSRRIGPGRTLSANAEATYDWKASRWTVPLNLGVSQVIPAKRQMFSVQGGVMWVAQGPAGAPDWGLRLTVTLLYPKS</sequence>
<dbReference type="Proteomes" id="UP000479692">
    <property type="component" value="Unassembled WGS sequence"/>
</dbReference>